<evidence type="ECO:0000313" key="2">
    <source>
        <dbReference type="Proteomes" id="UP000009169"/>
    </source>
</evidence>
<dbReference type="EMBL" id="DS995732">
    <property type="protein sequence ID" value="EGE04322.1"/>
    <property type="molecule type" value="Genomic_DNA"/>
</dbReference>
<gene>
    <name evidence="1" type="ORF">TEQG_03350</name>
</gene>
<evidence type="ECO:0000313" key="1">
    <source>
        <dbReference type="EMBL" id="EGE04322.1"/>
    </source>
</evidence>
<dbReference type="VEuPathDB" id="FungiDB:TEQG_03350"/>
<organism evidence="1 2">
    <name type="scientific">Trichophyton equinum (strain ATCC MYA-4606 / CBS 127.97)</name>
    <name type="common">Horse ringworm fungus</name>
    <dbReference type="NCBI Taxonomy" id="559882"/>
    <lineage>
        <taxon>Eukaryota</taxon>
        <taxon>Fungi</taxon>
        <taxon>Dikarya</taxon>
        <taxon>Ascomycota</taxon>
        <taxon>Pezizomycotina</taxon>
        <taxon>Eurotiomycetes</taxon>
        <taxon>Eurotiomycetidae</taxon>
        <taxon>Onygenales</taxon>
        <taxon>Arthrodermataceae</taxon>
        <taxon>Trichophyton</taxon>
    </lineage>
</organism>
<proteinExistence type="predicted"/>
<accession>F2PR04</accession>
<dbReference type="HOGENOM" id="CLU_1741867_0_0_1"/>
<dbReference type="Proteomes" id="UP000009169">
    <property type="component" value="Unassembled WGS sequence"/>
</dbReference>
<name>F2PR04_TRIEC</name>
<reference evidence="2" key="1">
    <citation type="journal article" date="2012" name="MBio">
        <title>Comparative genome analysis of Trichophyton rubrum and related dermatophytes reveals candidate genes involved in infection.</title>
        <authorList>
            <person name="Martinez D.A."/>
            <person name="Oliver B.G."/>
            <person name="Graeser Y."/>
            <person name="Goldberg J.M."/>
            <person name="Li W."/>
            <person name="Martinez-Rossi N.M."/>
            <person name="Monod M."/>
            <person name="Shelest E."/>
            <person name="Barton R.C."/>
            <person name="Birch E."/>
            <person name="Brakhage A.A."/>
            <person name="Chen Z."/>
            <person name="Gurr S.J."/>
            <person name="Heiman D."/>
            <person name="Heitman J."/>
            <person name="Kosti I."/>
            <person name="Rossi A."/>
            <person name="Saif S."/>
            <person name="Samalova M."/>
            <person name="Saunders C.W."/>
            <person name="Shea T."/>
            <person name="Summerbell R.C."/>
            <person name="Xu J."/>
            <person name="Young S."/>
            <person name="Zeng Q."/>
            <person name="Birren B.W."/>
            <person name="Cuomo C.A."/>
            <person name="White T.C."/>
        </authorList>
    </citation>
    <scope>NUCLEOTIDE SEQUENCE [LARGE SCALE GENOMIC DNA]</scope>
    <source>
        <strain evidence="2">ATCC MYA-4606 / CBS 127.97</strain>
    </source>
</reference>
<protein>
    <submittedName>
        <fullName evidence="1">Uncharacterized protein</fullName>
    </submittedName>
</protein>
<keyword evidence="2" id="KW-1185">Reference proteome</keyword>
<sequence>MIHRCDVTANFHPSSLWTSGRIGGVQTEIIRDSPRFAIGNQADFIVHAGSMVLPIKMQGKSFPQASRVRKVHDERQKYMECTSETRPSGKSNMKIRVNITRIGSRSISSPLDYRLIFWHCVTSKPSDKRTEHSRSSYQHAVTMYSALRTP</sequence>
<dbReference type="AlphaFoldDB" id="F2PR04"/>